<dbReference type="InterPro" id="IPR001940">
    <property type="entry name" value="Peptidase_S1C"/>
</dbReference>
<dbReference type="OrthoDB" id="73775at2"/>
<evidence type="ECO:0000256" key="4">
    <source>
        <dbReference type="SAM" id="MobiDB-lite"/>
    </source>
</evidence>
<keyword evidence="3" id="KW-0378">Hydrolase</keyword>
<dbReference type="RefSeq" id="WP_016455110.1">
    <property type="nucleotide sequence ID" value="NZ_KE150269.1"/>
</dbReference>
<dbReference type="InterPro" id="IPR043504">
    <property type="entry name" value="Peptidase_S1_PA_chymotrypsin"/>
</dbReference>
<evidence type="ECO:0000256" key="3">
    <source>
        <dbReference type="ARBA" id="ARBA00022801"/>
    </source>
</evidence>
<dbReference type="GO" id="GO:0006508">
    <property type="term" value="P:proteolysis"/>
    <property type="evidence" value="ECO:0007669"/>
    <property type="project" value="UniProtKB-KW"/>
</dbReference>
<dbReference type="PROSITE" id="PS50106">
    <property type="entry name" value="PDZ"/>
    <property type="match status" value="1"/>
</dbReference>
<dbReference type="GO" id="GO:0004252">
    <property type="term" value="F:serine-type endopeptidase activity"/>
    <property type="evidence" value="ECO:0007669"/>
    <property type="project" value="InterPro"/>
</dbReference>
<dbReference type="SUPFAM" id="SSF50156">
    <property type="entry name" value="PDZ domain-like"/>
    <property type="match status" value="1"/>
</dbReference>
<keyword evidence="5" id="KW-0472">Membrane</keyword>
<dbReference type="Pfam" id="PF13365">
    <property type="entry name" value="Trypsin_2"/>
    <property type="match status" value="1"/>
</dbReference>
<keyword evidence="5" id="KW-1133">Transmembrane helix</keyword>
<dbReference type="Gene3D" id="2.40.10.10">
    <property type="entry name" value="Trypsin-like serine proteases"/>
    <property type="match status" value="2"/>
</dbReference>
<feature type="compositionally biased region" description="Low complexity" evidence="4">
    <location>
        <begin position="32"/>
        <end position="49"/>
    </location>
</feature>
<dbReference type="InterPro" id="IPR009003">
    <property type="entry name" value="Peptidase_S1_PA"/>
</dbReference>
<dbReference type="PANTHER" id="PTHR43343">
    <property type="entry name" value="PEPTIDASE S12"/>
    <property type="match status" value="1"/>
</dbReference>
<feature type="compositionally biased region" description="Basic and acidic residues" evidence="4">
    <location>
        <begin position="12"/>
        <end position="22"/>
    </location>
</feature>
<keyword evidence="5" id="KW-0812">Transmembrane</keyword>
<dbReference type="PRINTS" id="PR00834">
    <property type="entry name" value="PROTEASES2C"/>
</dbReference>
<dbReference type="InterPro" id="IPR041489">
    <property type="entry name" value="PDZ_6"/>
</dbReference>
<dbReference type="PANTHER" id="PTHR43343:SF3">
    <property type="entry name" value="PROTEASE DO-LIKE 8, CHLOROPLASTIC"/>
    <property type="match status" value="1"/>
</dbReference>
<feature type="region of interest" description="Disordered" evidence="4">
    <location>
        <begin position="1"/>
        <end position="64"/>
    </location>
</feature>
<feature type="domain" description="PDZ" evidence="6">
    <location>
        <begin position="336"/>
        <end position="424"/>
    </location>
</feature>
<dbReference type="HOGENOM" id="CLU_020120_3_0_11"/>
<organism evidence="7 8">
    <name type="scientific">Propionimicrobium lymphophilum ACS-093-V-SCH5</name>
    <dbReference type="NCBI Taxonomy" id="883161"/>
    <lineage>
        <taxon>Bacteria</taxon>
        <taxon>Bacillati</taxon>
        <taxon>Actinomycetota</taxon>
        <taxon>Actinomycetes</taxon>
        <taxon>Propionibacteriales</taxon>
        <taxon>Propionibacteriaceae</taxon>
        <taxon>Propionimicrobium</taxon>
    </lineage>
</organism>
<feature type="compositionally biased region" description="Polar residues" evidence="4">
    <location>
        <begin position="51"/>
        <end position="64"/>
    </location>
</feature>
<evidence type="ECO:0000313" key="7">
    <source>
        <dbReference type="EMBL" id="EPD33838.1"/>
    </source>
</evidence>
<protein>
    <recommendedName>
        <fullName evidence="6">PDZ domain-containing protein</fullName>
    </recommendedName>
</protein>
<evidence type="ECO:0000256" key="2">
    <source>
        <dbReference type="ARBA" id="ARBA00022670"/>
    </source>
</evidence>
<dbReference type="InterPro" id="IPR036034">
    <property type="entry name" value="PDZ_sf"/>
</dbReference>
<dbReference type="EMBL" id="AGZR01000003">
    <property type="protein sequence ID" value="EPD33838.1"/>
    <property type="molecule type" value="Genomic_DNA"/>
</dbReference>
<evidence type="ECO:0000256" key="5">
    <source>
        <dbReference type="SAM" id="Phobius"/>
    </source>
</evidence>
<dbReference type="InterPro" id="IPR051201">
    <property type="entry name" value="Chloro_Bact_Ser_Proteases"/>
</dbReference>
<keyword evidence="2" id="KW-0645">Protease</keyword>
<comment type="similarity">
    <text evidence="1">Belongs to the peptidase S1C family.</text>
</comment>
<gene>
    <name evidence="7" type="ORF">HMPREF9306_00253</name>
</gene>
<name>S2W239_9ACTN</name>
<sequence>MSENNNGYFDQEPTRIDFRADFDQDVNGVRHGQQNNGQSGQSAQQNFGQPGFTQPGANQQSPRPWAQQNFYAPNQAQPVQQKPRSKKRIVGIAAAVVAALALQGGLIFAGVQALNGGFERQIESQQQYVPGNTQLGEQQYTAPTKKQSKGVAIIDTTGPSGGGSGTGMVITSDGQILTNYHVVKGSDHIRVTIASTGKSYSATLLGRDAVSDVAVLKIDAEGLDTVTMNGDGVSVGEEVTTVGNASGGGKLVASPGEVSAVGQRINVGDQTGGSQQTLLGMIRTTTAAVPGDSGGPTFNKKNEVIGVTSAAASDNGESTESTSFVIPINYALDLAKQIVNKQASGTIKIGPRAQLGVMVRDASDGYNTVGALVAQASGPAADAGIQSGDIIVGVNGKKVSSASALTQILEQYGPEQKIEVQVLTNSGSHQSEQGETRMSDFTQKSYTVTLGVSDVN</sequence>
<evidence type="ECO:0000313" key="8">
    <source>
        <dbReference type="Proteomes" id="UP000014417"/>
    </source>
</evidence>
<proteinExistence type="inferred from homology"/>
<evidence type="ECO:0000259" key="6">
    <source>
        <dbReference type="PROSITE" id="PS50106"/>
    </source>
</evidence>
<dbReference type="SMART" id="SM00228">
    <property type="entry name" value="PDZ"/>
    <property type="match status" value="1"/>
</dbReference>
<dbReference type="Pfam" id="PF17820">
    <property type="entry name" value="PDZ_6"/>
    <property type="match status" value="1"/>
</dbReference>
<dbReference type="SUPFAM" id="SSF50494">
    <property type="entry name" value="Trypsin-like serine proteases"/>
    <property type="match status" value="1"/>
</dbReference>
<reference evidence="7 8" key="1">
    <citation type="submission" date="2013-04" db="EMBL/GenBank/DDBJ databases">
        <title>The Genome Sequence of Propionimicrobium lymphophilum ACS-093-V-SCH5.</title>
        <authorList>
            <consortium name="The Broad Institute Genomics Platform"/>
            <person name="Earl A."/>
            <person name="Ward D."/>
            <person name="Feldgarden M."/>
            <person name="Gevers D."/>
            <person name="Saerens B."/>
            <person name="Vaneechoutte M."/>
            <person name="Walker B."/>
            <person name="Young S."/>
            <person name="Zeng Q."/>
            <person name="Gargeya S."/>
            <person name="Fitzgerald M."/>
            <person name="Haas B."/>
            <person name="Abouelleil A."/>
            <person name="Allen A.W."/>
            <person name="Alvarado L."/>
            <person name="Arachchi H.M."/>
            <person name="Berlin A.M."/>
            <person name="Chapman S.B."/>
            <person name="Gainer-Dewar J."/>
            <person name="Goldberg J."/>
            <person name="Griggs A."/>
            <person name="Gujja S."/>
            <person name="Hansen M."/>
            <person name="Howarth C."/>
            <person name="Imamovic A."/>
            <person name="Ireland A."/>
            <person name="Larimer J."/>
            <person name="McCowan C."/>
            <person name="Murphy C."/>
            <person name="Pearson M."/>
            <person name="Poon T.W."/>
            <person name="Priest M."/>
            <person name="Roberts A."/>
            <person name="Saif S."/>
            <person name="Shea T."/>
            <person name="Sisk P."/>
            <person name="Sykes S."/>
            <person name="Wortman J."/>
            <person name="Nusbaum C."/>
            <person name="Birren B."/>
        </authorList>
    </citation>
    <scope>NUCLEOTIDE SEQUENCE [LARGE SCALE GENOMIC DNA]</scope>
    <source>
        <strain evidence="7 8">ACS-093-V-SCH5</strain>
    </source>
</reference>
<accession>S2W239</accession>
<feature type="transmembrane region" description="Helical" evidence="5">
    <location>
        <begin position="89"/>
        <end position="111"/>
    </location>
</feature>
<dbReference type="Gene3D" id="2.30.42.10">
    <property type="match status" value="1"/>
</dbReference>
<dbReference type="InterPro" id="IPR001478">
    <property type="entry name" value="PDZ"/>
</dbReference>
<keyword evidence="8" id="KW-1185">Reference proteome</keyword>
<evidence type="ECO:0000256" key="1">
    <source>
        <dbReference type="ARBA" id="ARBA00010541"/>
    </source>
</evidence>
<dbReference type="Proteomes" id="UP000014417">
    <property type="component" value="Unassembled WGS sequence"/>
</dbReference>
<dbReference type="AlphaFoldDB" id="S2W239"/>
<dbReference type="STRING" id="883161.HMPREF9306_00253"/>
<comment type="caution">
    <text evidence="7">The sequence shown here is derived from an EMBL/GenBank/DDBJ whole genome shotgun (WGS) entry which is preliminary data.</text>
</comment>